<evidence type="ECO:0000313" key="2">
    <source>
        <dbReference type="Proteomes" id="UP001498476"/>
    </source>
</evidence>
<accession>A0ABR1GZF7</accession>
<name>A0ABR1GZF7_9HYPO</name>
<sequence>MSGSPPCTAQDFELPRLRHCTFDLSTITWEDRLGGGLDGYVWKFWDADPPDFHHYYAAQRECQNAATFQMMEAVIAQAAITSTPIRVHTNPQTQDEALDNLFAFSDEGRLAQSDPGSAETVPIVSMPRTRECFGWRLSGNTVYSLPLNLKAPSFTISKIQRSMPSNRNYVALVYEYIEEGDNDEAVVEDVDPFF</sequence>
<comment type="caution">
    <text evidence="1">The sequence shown here is derived from an EMBL/GenBank/DDBJ whole genome shotgun (WGS) entry which is preliminary data.</text>
</comment>
<organism evidence="1 2">
    <name type="scientific">Neonectria punicea</name>
    <dbReference type="NCBI Taxonomy" id="979145"/>
    <lineage>
        <taxon>Eukaryota</taxon>
        <taxon>Fungi</taxon>
        <taxon>Dikarya</taxon>
        <taxon>Ascomycota</taxon>
        <taxon>Pezizomycotina</taxon>
        <taxon>Sordariomycetes</taxon>
        <taxon>Hypocreomycetidae</taxon>
        <taxon>Hypocreales</taxon>
        <taxon>Nectriaceae</taxon>
        <taxon>Neonectria</taxon>
    </lineage>
</organism>
<evidence type="ECO:0000313" key="1">
    <source>
        <dbReference type="EMBL" id="KAK7414171.1"/>
    </source>
</evidence>
<proteinExistence type="predicted"/>
<protein>
    <submittedName>
        <fullName evidence="1">Uncharacterized protein</fullName>
    </submittedName>
</protein>
<keyword evidence="2" id="KW-1185">Reference proteome</keyword>
<reference evidence="1 2" key="1">
    <citation type="journal article" date="2025" name="Microbiol. Resour. Announc.">
        <title>Draft genome sequences for Neonectria magnoliae and Neonectria punicea, canker pathogens of Liriodendron tulipifera and Acer saccharum in West Virginia.</title>
        <authorList>
            <person name="Petronek H.M."/>
            <person name="Kasson M.T."/>
            <person name="Metheny A.M."/>
            <person name="Stauder C.M."/>
            <person name="Lovett B."/>
            <person name="Lynch S.C."/>
            <person name="Garnas J.R."/>
            <person name="Kasson L.R."/>
            <person name="Stajich J.E."/>
        </authorList>
    </citation>
    <scope>NUCLEOTIDE SEQUENCE [LARGE SCALE GENOMIC DNA]</scope>
    <source>
        <strain evidence="1 2">NRRL 64653</strain>
    </source>
</reference>
<dbReference type="Proteomes" id="UP001498476">
    <property type="component" value="Unassembled WGS sequence"/>
</dbReference>
<dbReference type="EMBL" id="JAZAVJ010000109">
    <property type="protein sequence ID" value="KAK7414171.1"/>
    <property type="molecule type" value="Genomic_DNA"/>
</dbReference>
<gene>
    <name evidence="1" type="ORF">QQX98_006957</name>
</gene>